<dbReference type="OrthoDB" id="5294844at2"/>
<dbReference type="InterPro" id="IPR023606">
    <property type="entry name" value="CoA-Trfase_III_dom_1_sf"/>
</dbReference>
<dbReference type="SUPFAM" id="SSF89796">
    <property type="entry name" value="CoA-transferase family III (CaiB/BaiF)"/>
    <property type="match status" value="1"/>
</dbReference>
<dbReference type="Gene3D" id="3.40.50.10540">
    <property type="entry name" value="Crotonobetainyl-coa:carnitine coa-transferase, domain 1"/>
    <property type="match status" value="1"/>
</dbReference>
<dbReference type="PANTHER" id="PTHR48207">
    <property type="entry name" value="SUCCINATE--HYDROXYMETHYLGLUTARATE COA-TRANSFERASE"/>
    <property type="match status" value="1"/>
</dbReference>
<dbReference type="PANTHER" id="PTHR48207:SF3">
    <property type="entry name" value="SUCCINATE--HYDROXYMETHYLGLUTARATE COA-TRANSFERASE"/>
    <property type="match status" value="1"/>
</dbReference>
<dbReference type="AlphaFoldDB" id="A0A261SGB1"/>
<evidence type="ECO:0000313" key="2">
    <source>
        <dbReference type="EMBL" id="OZI35972.1"/>
    </source>
</evidence>
<organism evidence="2 3">
    <name type="scientific">Bordetella genomosp. 1</name>
    <dbReference type="NCBI Taxonomy" id="1395607"/>
    <lineage>
        <taxon>Bacteria</taxon>
        <taxon>Pseudomonadati</taxon>
        <taxon>Pseudomonadota</taxon>
        <taxon>Betaproteobacteria</taxon>
        <taxon>Burkholderiales</taxon>
        <taxon>Alcaligenaceae</taxon>
        <taxon>Bordetella</taxon>
    </lineage>
</organism>
<protein>
    <submittedName>
        <fullName evidence="2">CoA transferase</fullName>
    </submittedName>
</protein>
<dbReference type="InterPro" id="IPR044855">
    <property type="entry name" value="CoA-Trfase_III_dom3_sf"/>
</dbReference>
<dbReference type="Pfam" id="PF02515">
    <property type="entry name" value="CoA_transf_3"/>
    <property type="match status" value="1"/>
</dbReference>
<dbReference type="EMBL" id="NEVL01000003">
    <property type="protein sequence ID" value="OZI35972.1"/>
    <property type="molecule type" value="Genomic_DNA"/>
</dbReference>
<dbReference type="GO" id="GO:0008410">
    <property type="term" value="F:CoA-transferase activity"/>
    <property type="evidence" value="ECO:0007669"/>
    <property type="project" value="TreeGrafter"/>
</dbReference>
<comment type="caution">
    <text evidence="2">The sequence shown here is derived from an EMBL/GenBank/DDBJ whole genome shotgun (WGS) entry which is preliminary data.</text>
</comment>
<dbReference type="InterPro" id="IPR003673">
    <property type="entry name" value="CoA-Trfase_fam_III"/>
</dbReference>
<dbReference type="Proteomes" id="UP000217005">
    <property type="component" value="Unassembled WGS sequence"/>
</dbReference>
<name>A0A261SGB1_9BORD</name>
<keyword evidence="1 2" id="KW-0808">Transferase</keyword>
<dbReference type="Gene3D" id="3.30.1540.10">
    <property type="entry name" value="formyl-coa transferase, domain 3"/>
    <property type="match status" value="1"/>
</dbReference>
<evidence type="ECO:0000256" key="1">
    <source>
        <dbReference type="ARBA" id="ARBA00022679"/>
    </source>
</evidence>
<sequence length="406" mass="43738">MQPLLSDTKVLDLSRVLAGPWATQILADLGADVIKVERPGRGDDTRAWGPPFLKNAAGEDTEDGAYFVATNRGKRSITLDLQSPEGQALVKSLCAEVDVVVENYKVGTLARLGLDYATLSRINPRLVYCSVTGFGQTGPRAAEPAYDFLIQAMGGLMSVTGERDDRPGGGPQKVGVPIVDLSTGVYAALGIVAALLRRTQTGRGEYVDVAMLDVQVGLLANQAMNFLLGKRVPRRTGTAHPNIQPQRTFHCADGDIVLVVGNDGQFATLCEVIGRPELATDPAYATNGKRVRNQAELDPILDAVFAAQPRAHWLARLKEAGVPAGSINAVDEVFEDPQVRHRGMLRHLPHPVAGEVPQVMNPLRFGEATLRVDRAPPVLGQHTEEVLASLGLSAEQIGDYRRRNII</sequence>
<proteinExistence type="predicted"/>
<gene>
    <name evidence="2" type="ORF">CEG14_13100</name>
</gene>
<dbReference type="RefSeq" id="WP_094826780.1">
    <property type="nucleotide sequence ID" value="NZ_NEVL01000003.1"/>
</dbReference>
<reference evidence="2 3" key="1">
    <citation type="submission" date="2017-05" db="EMBL/GenBank/DDBJ databases">
        <title>Complete and WGS of Bordetella genogroups.</title>
        <authorList>
            <person name="Spilker T."/>
            <person name="LiPuma J."/>
        </authorList>
    </citation>
    <scope>NUCLEOTIDE SEQUENCE [LARGE SCALE GENOMIC DNA]</scope>
    <source>
        <strain evidence="2 3">AU17610</strain>
    </source>
</reference>
<dbReference type="InterPro" id="IPR050483">
    <property type="entry name" value="CoA-transferase_III_domain"/>
</dbReference>
<accession>A0A261SGB1</accession>
<evidence type="ECO:0000313" key="3">
    <source>
        <dbReference type="Proteomes" id="UP000217005"/>
    </source>
</evidence>